<evidence type="ECO:0000313" key="9">
    <source>
        <dbReference type="Proteomes" id="UP000834106"/>
    </source>
</evidence>
<evidence type="ECO:0000256" key="3">
    <source>
        <dbReference type="ARBA" id="ARBA00023125"/>
    </source>
</evidence>
<name>A0AAD1ZR93_9LAMI</name>
<dbReference type="GO" id="GO:0046983">
    <property type="term" value="F:protein dimerization activity"/>
    <property type="evidence" value="ECO:0007669"/>
    <property type="project" value="InterPro"/>
</dbReference>
<gene>
    <name evidence="8" type="ORF">FPE_LOCUS21600</name>
</gene>
<dbReference type="SMART" id="SM00353">
    <property type="entry name" value="HLH"/>
    <property type="match status" value="1"/>
</dbReference>
<dbReference type="InterPro" id="IPR044283">
    <property type="entry name" value="FAMA/SPEECHLESS/MUTE-like"/>
</dbReference>
<keyword evidence="4" id="KW-0804">Transcription</keyword>
<keyword evidence="9" id="KW-1185">Reference proteome</keyword>
<dbReference type="GO" id="GO:0003700">
    <property type="term" value="F:DNA-binding transcription factor activity"/>
    <property type="evidence" value="ECO:0007669"/>
    <property type="project" value="InterPro"/>
</dbReference>
<sequence length="298" mass="33034">MDGEHLSELFEDSEDIFSNVEALEVVSGLITEDKEGIKGRLISQKSTYSSSVVQEFEIEFEASAKCKKQKVEANNIDGQQISHITVGRNRRKQMNEHLSVLRSLMPSFHIKRADQASIIEGVVGYITELQQVLQSLETKKQRNAYTEVLSPRLVSSLRPSLLGPRKPPLSPRINLPLSPRTPQPNSPYKTWLHLPTNSSPNSSMNGSVNALVANSKSAIADVEVKFSCPNVLLKTVSPRIQGQTVKIISALEELSLEILHVNVNTIGETMINSFTIKIGIECQLSAEEIAQQIQQTFC</sequence>
<organism evidence="8 9">
    <name type="scientific">Fraxinus pennsylvanica</name>
    <dbReference type="NCBI Taxonomy" id="56036"/>
    <lineage>
        <taxon>Eukaryota</taxon>
        <taxon>Viridiplantae</taxon>
        <taxon>Streptophyta</taxon>
        <taxon>Embryophyta</taxon>
        <taxon>Tracheophyta</taxon>
        <taxon>Spermatophyta</taxon>
        <taxon>Magnoliopsida</taxon>
        <taxon>eudicotyledons</taxon>
        <taxon>Gunneridae</taxon>
        <taxon>Pentapetalae</taxon>
        <taxon>asterids</taxon>
        <taxon>lamiids</taxon>
        <taxon>Lamiales</taxon>
        <taxon>Oleaceae</taxon>
        <taxon>Oleeae</taxon>
        <taxon>Fraxinus</taxon>
    </lineage>
</organism>
<dbReference type="GO" id="GO:0045893">
    <property type="term" value="P:positive regulation of DNA-templated transcription"/>
    <property type="evidence" value="ECO:0007669"/>
    <property type="project" value="TreeGrafter"/>
</dbReference>
<dbReference type="InterPro" id="IPR011598">
    <property type="entry name" value="bHLH_dom"/>
</dbReference>
<dbReference type="InterPro" id="IPR054502">
    <property type="entry name" value="bHLH-TF_ACT-like_plant"/>
</dbReference>
<dbReference type="Gene3D" id="4.10.280.10">
    <property type="entry name" value="Helix-loop-helix DNA-binding domain"/>
    <property type="match status" value="1"/>
</dbReference>
<dbReference type="SUPFAM" id="SSF47459">
    <property type="entry name" value="HLH, helix-loop-helix DNA-binding domain"/>
    <property type="match status" value="1"/>
</dbReference>
<accession>A0AAD1ZR93</accession>
<evidence type="ECO:0000259" key="7">
    <source>
        <dbReference type="PROSITE" id="PS50888"/>
    </source>
</evidence>
<evidence type="ECO:0000256" key="4">
    <source>
        <dbReference type="ARBA" id="ARBA00023163"/>
    </source>
</evidence>
<evidence type="ECO:0000256" key="6">
    <source>
        <dbReference type="SAM" id="MobiDB-lite"/>
    </source>
</evidence>
<dbReference type="Pfam" id="PF00010">
    <property type="entry name" value="HLH"/>
    <property type="match status" value="1"/>
</dbReference>
<protein>
    <recommendedName>
        <fullName evidence="7">BHLH domain-containing protein</fullName>
    </recommendedName>
</protein>
<dbReference type="PANTHER" id="PTHR46684:SF4">
    <property type="entry name" value="TRANSCRIPTION FACTOR SPEECHLESS"/>
    <property type="match status" value="1"/>
</dbReference>
<reference evidence="8" key="1">
    <citation type="submission" date="2023-05" db="EMBL/GenBank/DDBJ databases">
        <authorList>
            <person name="Huff M."/>
        </authorList>
    </citation>
    <scope>NUCLEOTIDE SEQUENCE</scope>
</reference>
<dbReference type="GO" id="GO:0005634">
    <property type="term" value="C:nucleus"/>
    <property type="evidence" value="ECO:0007669"/>
    <property type="project" value="UniProtKB-SubCell"/>
</dbReference>
<dbReference type="Pfam" id="PF22754">
    <property type="entry name" value="bHLH-TF_ACT-like_plant"/>
    <property type="match status" value="1"/>
</dbReference>
<dbReference type="Proteomes" id="UP000834106">
    <property type="component" value="Chromosome 13"/>
</dbReference>
<dbReference type="InterPro" id="IPR036638">
    <property type="entry name" value="HLH_DNA-bd_sf"/>
</dbReference>
<feature type="domain" description="BHLH" evidence="7">
    <location>
        <begin position="78"/>
        <end position="129"/>
    </location>
</feature>
<dbReference type="AlphaFoldDB" id="A0AAD1ZR93"/>
<dbReference type="PANTHER" id="PTHR46684">
    <property type="entry name" value="TRANSCRIPTION FACTOR FAMA"/>
    <property type="match status" value="1"/>
</dbReference>
<evidence type="ECO:0000313" key="8">
    <source>
        <dbReference type="EMBL" id="CAI9774170.1"/>
    </source>
</evidence>
<dbReference type="GO" id="GO:0010052">
    <property type="term" value="P:guard cell differentiation"/>
    <property type="evidence" value="ECO:0007669"/>
    <property type="project" value="InterPro"/>
</dbReference>
<evidence type="ECO:0000256" key="5">
    <source>
        <dbReference type="ARBA" id="ARBA00023242"/>
    </source>
</evidence>
<dbReference type="PROSITE" id="PS50888">
    <property type="entry name" value="BHLH"/>
    <property type="match status" value="1"/>
</dbReference>
<dbReference type="GO" id="GO:0003677">
    <property type="term" value="F:DNA binding"/>
    <property type="evidence" value="ECO:0007669"/>
    <property type="project" value="UniProtKB-KW"/>
</dbReference>
<evidence type="ECO:0000256" key="1">
    <source>
        <dbReference type="ARBA" id="ARBA00004123"/>
    </source>
</evidence>
<keyword evidence="5" id="KW-0539">Nucleus</keyword>
<feature type="region of interest" description="Disordered" evidence="6">
    <location>
        <begin position="165"/>
        <end position="184"/>
    </location>
</feature>
<comment type="subcellular location">
    <subcellularLocation>
        <location evidence="1">Nucleus</location>
    </subcellularLocation>
</comment>
<keyword evidence="3" id="KW-0238">DNA-binding</keyword>
<dbReference type="EMBL" id="OU503048">
    <property type="protein sequence ID" value="CAI9774170.1"/>
    <property type="molecule type" value="Genomic_DNA"/>
</dbReference>
<evidence type="ECO:0000256" key="2">
    <source>
        <dbReference type="ARBA" id="ARBA00023015"/>
    </source>
</evidence>
<keyword evidence="2" id="KW-0805">Transcription regulation</keyword>
<proteinExistence type="predicted"/>